<evidence type="ECO:0000313" key="3">
    <source>
        <dbReference type="EMBL" id="RTR30700.1"/>
    </source>
</evidence>
<proteinExistence type="predicted"/>
<dbReference type="SUPFAM" id="SSF75304">
    <property type="entry name" value="Amidase signature (AS) enzymes"/>
    <property type="match status" value="1"/>
</dbReference>
<feature type="region of interest" description="Disordered" evidence="1">
    <location>
        <begin position="1"/>
        <end position="26"/>
    </location>
</feature>
<feature type="domain" description="Amidase" evidence="2">
    <location>
        <begin position="72"/>
        <end position="441"/>
    </location>
</feature>
<dbReference type="Pfam" id="PF01425">
    <property type="entry name" value="Amidase"/>
    <property type="match status" value="1"/>
</dbReference>
<dbReference type="Proteomes" id="UP000277766">
    <property type="component" value="Unassembled WGS sequence"/>
</dbReference>
<accession>A0A431W5I3</accession>
<feature type="compositionally biased region" description="Polar residues" evidence="1">
    <location>
        <begin position="1"/>
        <end position="15"/>
    </location>
</feature>
<reference evidence="3 4" key="1">
    <citation type="submission" date="2018-12" db="EMBL/GenBank/DDBJ databases">
        <title>Deinococcus radiophilus ATCC 27603 genome sequencing and assembly.</title>
        <authorList>
            <person name="Maclea K.S."/>
            <person name="Maynard C.R."/>
        </authorList>
    </citation>
    <scope>NUCLEOTIDE SEQUENCE [LARGE SCALE GENOMIC DNA]</scope>
    <source>
        <strain evidence="3 4">ATCC 27603</strain>
    </source>
</reference>
<keyword evidence="4" id="KW-1185">Reference proteome</keyword>
<protein>
    <submittedName>
        <fullName evidence="3">Amidase</fullName>
    </submittedName>
</protein>
<dbReference type="AlphaFoldDB" id="A0A431W5I3"/>
<comment type="caution">
    <text evidence="3">The sequence shown here is derived from an EMBL/GenBank/DDBJ whole genome shotgun (WGS) entry which is preliminary data.</text>
</comment>
<evidence type="ECO:0000259" key="2">
    <source>
        <dbReference type="Pfam" id="PF01425"/>
    </source>
</evidence>
<dbReference type="InterPro" id="IPR023631">
    <property type="entry name" value="Amidase_dom"/>
</dbReference>
<sequence length="507" mass="53912">MNFQEYSAKQAQRQASQEHETLRRPLDFTPFEASLAGLDAEDWQAQETLMLERTAAELSELQAGGELSAEALTRLHLRRIRDLDQGRFNSVLELNPQALNDARRLDAERQAGQVRSPLHGLTVLIKDNIAVAGLHNTAGAAVLRSAVATADAPLVAQLRAAGAVILGKANLSEWSNFMTEDSVNGYSVLGGPTRNPYGPFDVGGSSSGPATATALNLCTFAVGTETAGSLIYPGSQNALAVLKPSRGLISRRRIIPITEAQDTAGPMARTVADLALLLGALVGHDPQDPVTQAAQGFRLPDTLDANALQGKRVGVILPEDFAPELRQKVEQGLAAAGAVAVPLTFEEPELDWLGVMLHGMQRDLPAYLRDAGAPVTTLAEIVAFNSEHAEQHSPYGQTLLEMALDPERQVTDEAYEAARTQNFERATGALDSALEGVDWLLSLSNELSGVYSAAGYPALTVPAGQYSNGEPFGVTFVGPLLSDAGLIQAAYAYEQATQARPALPAHL</sequence>
<dbReference type="RefSeq" id="WP_126350728.1">
    <property type="nucleotide sequence ID" value="NZ_CP086380.1"/>
</dbReference>
<organism evidence="3 4">
    <name type="scientific">Deinococcus radiophilus</name>
    <dbReference type="NCBI Taxonomy" id="32062"/>
    <lineage>
        <taxon>Bacteria</taxon>
        <taxon>Thermotogati</taxon>
        <taxon>Deinococcota</taxon>
        <taxon>Deinococci</taxon>
        <taxon>Deinococcales</taxon>
        <taxon>Deinococcaceae</taxon>
        <taxon>Deinococcus</taxon>
    </lineage>
</organism>
<dbReference type="PANTHER" id="PTHR42678:SF34">
    <property type="entry name" value="OS04G0183300 PROTEIN"/>
    <property type="match status" value="1"/>
</dbReference>
<feature type="compositionally biased region" description="Basic and acidic residues" evidence="1">
    <location>
        <begin position="16"/>
        <end position="26"/>
    </location>
</feature>
<dbReference type="Gene3D" id="3.90.1300.10">
    <property type="entry name" value="Amidase signature (AS) domain"/>
    <property type="match status" value="1"/>
</dbReference>
<dbReference type="EMBL" id="RXPE01000001">
    <property type="protein sequence ID" value="RTR30700.1"/>
    <property type="molecule type" value="Genomic_DNA"/>
</dbReference>
<name>A0A431W5I3_9DEIO</name>
<evidence type="ECO:0000256" key="1">
    <source>
        <dbReference type="SAM" id="MobiDB-lite"/>
    </source>
</evidence>
<dbReference type="InterPro" id="IPR036928">
    <property type="entry name" value="AS_sf"/>
</dbReference>
<dbReference type="PANTHER" id="PTHR42678">
    <property type="entry name" value="AMIDASE"/>
    <property type="match status" value="1"/>
</dbReference>
<gene>
    <name evidence="3" type="ORF">EJ104_00115</name>
</gene>
<dbReference type="OrthoDB" id="9811471at2"/>
<evidence type="ECO:0000313" key="4">
    <source>
        <dbReference type="Proteomes" id="UP000277766"/>
    </source>
</evidence>